<evidence type="ECO:0000313" key="3">
    <source>
        <dbReference type="Proteomes" id="UP000282613"/>
    </source>
</evidence>
<feature type="compositionally biased region" description="Low complexity" evidence="1">
    <location>
        <begin position="130"/>
        <end position="143"/>
    </location>
</feature>
<accession>A0A0R3W842</accession>
<feature type="region of interest" description="Disordered" evidence="1">
    <location>
        <begin position="310"/>
        <end position="354"/>
    </location>
</feature>
<dbReference type="STRING" id="60517.A0A0R3W842"/>
<evidence type="ECO:0000313" key="2">
    <source>
        <dbReference type="EMBL" id="VDK36823.1"/>
    </source>
</evidence>
<dbReference type="AlphaFoldDB" id="A0A0R3W842"/>
<dbReference type="EMBL" id="UYRS01018506">
    <property type="protein sequence ID" value="VDK36823.1"/>
    <property type="molecule type" value="Genomic_DNA"/>
</dbReference>
<reference evidence="2 3" key="2">
    <citation type="submission" date="2018-11" db="EMBL/GenBank/DDBJ databases">
        <authorList>
            <consortium name="Pathogen Informatics"/>
        </authorList>
    </citation>
    <scope>NUCLEOTIDE SEQUENCE [LARGE SCALE GENOMIC DNA]</scope>
</reference>
<name>A0A0R3W842_TAEAS</name>
<feature type="compositionally biased region" description="Basic residues" evidence="1">
    <location>
        <begin position="217"/>
        <end position="228"/>
    </location>
</feature>
<dbReference type="WBParaSite" id="TASK_0000649501-mRNA-1">
    <property type="protein sequence ID" value="TASK_0000649501-mRNA-1"/>
    <property type="gene ID" value="TASK_0000649501"/>
</dbReference>
<reference evidence="4" key="1">
    <citation type="submission" date="2017-02" db="UniProtKB">
        <authorList>
            <consortium name="WormBaseParasite"/>
        </authorList>
    </citation>
    <scope>IDENTIFICATION</scope>
</reference>
<feature type="compositionally biased region" description="Basic residues" evidence="1">
    <location>
        <begin position="313"/>
        <end position="325"/>
    </location>
</feature>
<keyword evidence="3" id="KW-1185">Reference proteome</keyword>
<organism evidence="4">
    <name type="scientific">Taenia asiatica</name>
    <name type="common">Asian tapeworm</name>
    <dbReference type="NCBI Taxonomy" id="60517"/>
    <lineage>
        <taxon>Eukaryota</taxon>
        <taxon>Metazoa</taxon>
        <taxon>Spiralia</taxon>
        <taxon>Lophotrochozoa</taxon>
        <taxon>Platyhelminthes</taxon>
        <taxon>Cestoda</taxon>
        <taxon>Eucestoda</taxon>
        <taxon>Cyclophyllidea</taxon>
        <taxon>Taeniidae</taxon>
        <taxon>Taenia</taxon>
    </lineage>
</organism>
<dbReference type="Proteomes" id="UP000282613">
    <property type="component" value="Unassembled WGS sequence"/>
</dbReference>
<gene>
    <name evidence="2" type="ORF">TASK_LOCUS6496</name>
</gene>
<proteinExistence type="predicted"/>
<evidence type="ECO:0000313" key="4">
    <source>
        <dbReference type="WBParaSite" id="TASK_0000649501-mRNA-1"/>
    </source>
</evidence>
<feature type="region of interest" description="Disordered" evidence="1">
    <location>
        <begin position="113"/>
        <end position="143"/>
    </location>
</feature>
<dbReference type="OrthoDB" id="447516at2759"/>
<feature type="region of interest" description="Disordered" evidence="1">
    <location>
        <begin position="197"/>
        <end position="233"/>
    </location>
</feature>
<sequence length="525" mass="57402">MPKAEVDVEMPSGKSSSVSISVSETVHLHASLDTRLLVGDLNATDVSAGTILIPAKPRRQFMDSDKYTGFSNEGNINFVNVSICSPNTAAAPSTGKSDSISTTPSPKVAAVLPEPVFSGDSNSLSDGTASELESSSHSGSWPISPRDFYAHSATPEFKRSSCVETIDEECSGTAERKKKEKNVFDWFHLSWRRTKRRRSGVSSSSGVEDGRSSPTTGRHKPKLPKAKRPSSTTATVNIITSAAVGDEDLGIQADVVPTTQLFPVSLPKSEYTQAGDRNAKPALTGEVEMLCDEKKAAEFPIEVSRARGSKPLFSKKTKPKKKSKKSINLDQPLPKEESNVSTPRLRKPSSSLPSECLQRQTWHHPEVAISPTITATSPTPPQSPLPHQLSDEISEWLSHAYRSHYAETSPLRKPRPWSTLDFPPRNCTFLNDDHLFPYSITPSKLPSCHWKSDKEYDVPYMDDDALPLDEPEWALGESRRTLTLTSADADFWHTAIAEEEKSDASGGKSEAVSYLSLHNAMALNV</sequence>
<evidence type="ECO:0000256" key="1">
    <source>
        <dbReference type="SAM" id="MobiDB-lite"/>
    </source>
</evidence>
<feature type="compositionally biased region" description="Polar residues" evidence="1">
    <location>
        <begin position="119"/>
        <end position="128"/>
    </location>
</feature>
<protein>
    <submittedName>
        <fullName evidence="4">PHD-type domain-containing protein</fullName>
    </submittedName>
</protein>